<evidence type="ECO:0000313" key="2">
    <source>
        <dbReference type="EMBL" id="GAA5518858.1"/>
    </source>
</evidence>
<organism evidence="2 3">
    <name type="scientific">Demequina sediminis</name>
    <dbReference type="NCBI Taxonomy" id="1930058"/>
    <lineage>
        <taxon>Bacteria</taxon>
        <taxon>Bacillati</taxon>
        <taxon>Actinomycetota</taxon>
        <taxon>Actinomycetes</taxon>
        <taxon>Micrococcales</taxon>
        <taxon>Demequinaceae</taxon>
        <taxon>Demequina</taxon>
    </lineage>
</organism>
<comment type="similarity">
    <text evidence="1">Belongs to the class-IV pyridoxal-phosphate-dependent aminotransferase family.</text>
</comment>
<dbReference type="EMBL" id="BAABRR010000005">
    <property type="protein sequence ID" value="GAA5518858.1"/>
    <property type="molecule type" value="Genomic_DNA"/>
</dbReference>
<protein>
    <recommendedName>
        <fullName evidence="4">Aminodeoxychorismate lyase</fullName>
    </recommendedName>
</protein>
<dbReference type="Gene3D" id="3.20.10.10">
    <property type="entry name" value="D-amino Acid Aminotransferase, subunit A, domain 2"/>
    <property type="match status" value="1"/>
</dbReference>
<dbReference type="SUPFAM" id="SSF56752">
    <property type="entry name" value="D-aminoacid aminotransferase-like PLP-dependent enzymes"/>
    <property type="match status" value="1"/>
</dbReference>
<comment type="caution">
    <text evidence="2">The sequence shown here is derived from an EMBL/GenBank/DDBJ whole genome shotgun (WGS) entry which is preliminary data.</text>
</comment>
<name>A0ABP9WGB5_9MICO</name>
<sequence length="296" mass="31321">MSALVICGAPAAGMPGAPSRLVDPDSPAVRATDSGLLRGDGVFETVGIHGGRLHDLEPHLERLAQSAAMLDLPTPDLGVFREAVATAAHALLADFAEPPATAMCKIVYTRGEEHAPPPGRPTGFVLAEPFPDVSHDRAEGVSAVVLNRGYPRGVGEQAPWLLAGAKTLSYAVNMAALRHAHARGAKDAILVTTDGYVLEAPRSSVLVRVGQRVVTPAVEGGLLHGTAQRAAFASLEAHGFACEYRDVHIEELTEADSVWLTDSVQLMRPVRELDRRELPIDAALTATVNEDLLSHP</sequence>
<keyword evidence="3" id="KW-1185">Reference proteome</keyword>
<evidence type="ECO:0008006" key="4">
    <source>
        <dbReference type="Google" id="ProtNLM"/>
    </source>
</evidence>
<evidence type="ECO:0000313" key="3">
    <source>
        <dbReference type="Proteomes" id="UP001426770"/>
    </source>
</evidence>
<dbReference type="InterPro" id="IPR050571">
    <property type="entry name" value="Class-IV_PLP-Dep_Aminotrnsfr"/>
</dbReference>
<dbReference type="Pfam" id="PF01063">
    <property type="entry name" value="Aminotran_4"/>
    <property type="match status" value="1"/>
</dbReference>
<dbReference type="InterPro" id="IPR043132">
    <property type="entry name" value="BCAT-like_C"/>
</dbReference>
<gene>
    <name evidence="2" type="ORF">Lsed01_01292</name>
</gene>
<evidence type="ECO:0000256" key="1">
    <source>
        <dbReference type="ARBA" id="ARBA00009320"/>
    </source>
</evidence>
<dbReference type="Gene3D" id="3.30.470.10">
    <property type="match status" value="1"/>
</dbReference>
<dbReference type="InterPro" id="IPR036038">
    <property type="entry name" value="Aminotransferase-like"/>
</dbReference>
<accession>A0ABP9WGB5</accession>
<dbReference type="Proteomes" id="UP001426770">
    <property type="component" value="Unassembled WGS sequence"/>
</dbReference>
<dbReference type="RefSeq" id="WP_345379169.1">
    <property type="nucleotide sequence ID" value="NZ_BAABRR010000005.1"/>
</dbReference>
<proteinExistence type="inferred from homology"/>
<dbReference type="InterPro" id="IPR001544">
    <property type="entry name" value="Aminotrans_IV"/>
</dbReference>
<reference evidence="2 3" key="1">
    <citation type="submission" date="2024-02" db="EMBL/GenBank/DDBJ databases">
        <title>Lysinimicrobium sediminis NBRC 112286.</title>
        <authorList>
            <person name="Ichikawa N."/>
            <person name="Katano-Makiyama Y."/>
            <person name="Hidaka K."/>
        </authorList>
    </citation>
    <scope>NUCLEOTIDE SEQUENCE [LARGE SCALE GENOMIC DNA]</scope>
    <source>
        <strain evidence="2 3">NBRC 112286</strain>
    </source>
</reference>
<dbReference type="PANTHER" id="PTHR42743">
    <property type="entry name" value="AMINO-ACID AMINOTRANSFERASE"/>
    <property type="match status" value="1"/>
</dbReference>
<dbReference type="InterPro" id="IPR043131">
    <property type="entry name" value="BCAT-like_N"/>
</dbReference>
<dbReference type="PANTHER" id="PTHR42743:SF11">
    <property type="entry name" value="AMINODEOXYCHORISMATE LYASE"/>
    <property type="match status" value="1"/>
</dbReference>